<name>A0AAC9HNM2_9PSEU</name>
<sequence length="395" mass="43105">MAADDDLVLAPPEPVGPIPPERVAGLIPVSEEDRQAATARAGELADRLAALDVRSPGFGDELERLLTVGEADMRIAASTAGRLIDRSMQGLSDTRLGSDTSQAKLTDSLAVLRRKVVELAPADPGQPRRRLFGLFTTSRDHNALIARYRAAGEPINALIMELRGRQDMLRRDNASLKGERQRLWAAMGRLSDAALFTEAVDEAVERQAGLLELVDPERVTALRSDVLFPLRRRRQDILTQLAVFAQGYLALDLLRRTNDELIRGVDRAVTTTVAALRIALVISAALANQRDVLDEVDALSSVTDGLLRSNSELLATQAEQVRQAGTDPTIAVSTIRESFDRIHRAIDAVDGFRASAVDSMATTVQALSEEIRHSEAYLRRSHEAGLAEDTPEESR</sequence>
<dbReference type="Proteomes" id="UP000095210">
    <property type="component" value="Chromosome"/>
</dbReference>
<feature type="region of interest" description="Disordered" evidence="2">
    <location>
        <begin position="1"/>
        <end position="22"/>
    </location>
</feature>
<gene>
    <name evidence="3" type="ORF">TL08_06330</name>
</gene>
<keyword evidence="4" id="KW-1185">Reference proteome</keyword>
<organism evidence="3 4">
    <name type="scientific">Actinoalloteichus hymeniacidonis</name>
    <dbReference type="NCBI Taxonomy" id="340345"/>
    <lineage>
        <taxon>Bacteria</taxon>
        <taxon>Bacillati</taxon>
        <taxon>Actinomycetota</taxon>
        <taxon>Actinomycetes</taxon>
        <taxon>Pseudonocardiales</taxon>
        <taxon>Pseudonocardiaceae</taxon>
        <taxon>Actinoalloteichus</taxon>
    </lineage>
</organism>
<proteinExistence type="inferred from homology"/>
<accession>A0AAC9HNM2</accession>
<evidence type="ECO:0000256" key="1">
    <source>
        <dbReference type="ARBA" id="ARBA00005541"/>
    </source>
</evidence>
<dbReference type="AlphaFoldDB" id="A0AAC9HNM2"/>
<protein>
    <recommendedName>
        <fullName evidence="5">Toxic anion resistance protein</fullName>
    </recommendedName>
</protein>
<dbReference type="RefSeq" id="WP_069847304.1">
    <property type="nucleotide sequence ID" value="NZ_CP014859.1"/>
</dbReference>
<feature type="compositionally biased region" description="Pro residues" evidence="2">
    <location>
        <begin position="11"/>
        <end position="20"/>
    </location>
</feature>
<dbReference type="InterPro" id="IPR008863">
    <property type="entry name" value="Toxic_anion-R_TelA"/>
</dbReference>
<evidence type="ECO:0000313" key="4">
    <source>
        <dbReference type="Proteomes" id="UP000095210"/>
    </source>
</evidence>
<evidence type="ECO:0000256" key="2">
    <source>
        <dbReference type="SAM" id="MobiDB-lite"/>
    </source>
</evidence>
<dbReference type="Pfam" id="PF05816">
    <property type="entry name" value="TelA"/>
    <property type="match status" value="1"/>
</dbReference>
<evidence type="ECO:0008006" key="5">
    <source>
        <dbReference type="Google" id="ProtNLM"/>
    </source>
</evidence>
<dbReference type="EMBL" id="CP014859">
    <property type="protein sequence ID" value="AOS62091.1"/>
    <property type="molecule type" value="Genomic_DNA"/>
</dbReference>
<dbReference type="PANTHER" id="PTHR38432">
    <property type="entry name" value="TELA-LIKE PROTEIN SAOUHSC_01408"/>
    <property type="match status" value="1"/>
</dbReference>
<reference evidence="4" key="1">
    <citation type="submission" date="2016-03" db="EMBL/GenBank/DDBJ databases">
        <title>Complete genome sequence of the type strain Actinoalloteichus hymeniacidonis DSM 45092.</title>
        <authorList>
            <person name="Schaffert L."/>
            <person name="Albersmeier A."/>
            <person name="Winkler A."/>
            <person name="Kalinowski J."/>
            <person name="Zotchev S."/>
            <person name="Ruckert C."/>
        </authorList>
    </citation>
    <scope>NUCLEOTIDE SEQUENCE [LARGE SCALE GENOMIC DNA]</scope>
    <source>
        <strain evidence="4">HPA177(T) (DSM 45092(T))</strain>
    </source>
</reference>
<comment type="similarity">
    <text evidence="1">Belongs to the TelA family.</text>
</comment>
<dbReference type="KEGG" id="ahm:TL08_06330"/>
<evidence type="ECO:0000313" key="3">
    <source>
        <dbReference type="EMBL" id="AOS62091.1"/>
    </source>
</evidence>
<dbReference type="PANTHER" id="PTHR38432:SF1">
    <property type="entry name" value="TELA-LIKE PROTEIN SAOUHSC_01408"/>
    <property type="match status" value="1"/>
</dbReference>